<organism evidence="1 2">
    <name type="scientific">Neophaeococcomyces mojaviensis</name>
    <dbReference type="NCBI Taxonomy" id="3383035"/>
    <lineage>
        <taxon>Eukaryota</taxon>
        <taxon>Fungi</taxon>
        <taxon>Dikarya</taxon>
        <taxon>Ascomycota</taxon>
        <taxon>Pezizomycotina</taxon>
        <taxon>Eurotiomycetes</taxon>
        <taxon>Chaetothyriomycetidae</taxon>
        <taxon>Chaetothyriales</taxon>
        <taxon>Chaetothyriales incertae sedis</taxon>
        <taxon>Neophaeococcomyces</taxon>
    </lineage>
</organism>
<dbReference type="EMBL" id="JAPDRQ010000233">
    <property type="protein sequence ID" value="KAJ9651841.1"/>
    <property type="molecule type" value="Genomic_DNA"/>
</dbReference>
<evidence type="ECO:0000313" key="1">
    <source>
        <dbReference type="EMBL" id="KAJ9651841.1"/>
    </source>
</evidence>
<accession>A0ACC2ZW55</accession>
<evidence type="ECO:0000313" key="2">
    <source>
        <dbReference type="Proteomes" id="UP001172386"/>
    </source>
</evidence>
<gene>
    <name evidence="1" type="ORF">H2198_008906</name>
</gene>
<dbReference type="Proteomes" id="UP001172386">
    <property type="component" value="Unassembled WGS sequence"/>
</dbReference>
<keyword evidence="2" id="KW-1185">Reference proteome</keyword>
<name>A0ACC2ZW55_9EURO</name>
<sequence length="116" mass="12672">MSTNSSNTIHYQLQFYVPKADTDKVLAAVHAAGAGKYPGGLYGECAFIYPGTGSFRPLENANPAIGKVGDLEKVEENKVEVLCIGRECMLDAVKALKEAHPYEQVAYFVFRAENVE</sequence>
<protein>
    <submittedName>
        <fullName evidence="1">Uncharacterized protein</fullName>
    </submittedName>
</protein>
<comment type="caution">
    <text evidence="1">The sequence shown here is derived from an EMBL/GenBank/DDBJ whole genome shotgun (WGS) entry which is preliminary data.</text>
</comment>
<reference evidence="1" key="1">
    <citation type="submission" date="2022-10" db="EMBL/GenBank/DDBJ databases">
        <title>Culturing micro-colonial fungi from biological soil crusts in the Mojave desert and describing Neophaeococcomyces mojavensis, and introducing the new genera and species Taxawa tesnikishii.</title>
        <authorList>
            <person name="Kurbessoian T."/>
            <person name="Stajich J.E."/>
        </authorList>
    </citation>
    <scope>NUCLEOTIDE SEQUENCE</scope>
    <source>
        <strain evidence="1">JES_112</strain>
    </source>
</reference>
<proteinExistence type="predicted"/>